<name>A0A9N9HV20_9GLOM</name>
<protein>
    <submittedName>
        <fullName evidence="1">12629_t:CDS:1</fullName>
    </submittedName>
</protein>
<feature type="non-terminal residue" evidence="1">
    <location>
        <position position="62"/>
    </location>
</feature>
<sequence>MTTPNKISHRQLEKSFFKQNQQLYLLVLKNNDDIQKMKNDINDIKKLLDKKTDDLSPQILDI</sequence>
<dbReference type="AlphaFoldDB" id="A0A9N9HV20"/>
<gene>
    <name evidence="1" type="ORF">DERYTH_LOCUS13352</name>
</gene>
<dbReference type="EMBL" id="CAJVPY010009302">
    <property type="protein sequence ID" value="CAG8707065.1"/>
    <property type="molecule type" value="Genomic_DNA"/>
</dbReference>
<accession>A0A9N9HV20</accession>
<comment type="caution">
    <text evidence="1">The sequence shown here is derived from an EMBL/GenBank/DDBJ whole genome shotgun (WGS) entry which is preliminary data.</text>
</comment>
<dbReference type="Proteomes" id="UP000789405">
    <property type="component" value="Unassembled WGS sequence"/>
</dbReference>
<keyword evidence="2" id="KW-1185">Reference proteome</keyword>
<evidence type="ECO:0000313" key="2">
    <source>
        <dbReference type="Proteomes" id="UP000789405"/>
    </source>
</evidence>
<reference evidence="1" key="1">
    <citation type="submission" date="2021-06" db="EMBL/GenBank/DDBJ databases">
        <authorList>
            <person name="Kallberg Y."/>
            <person name="Tangrot J."/>
            <person name="Rosling A."/>
        </authorList>
    </citation>
    <scope>NUCLEOTIDE SEQUENCE</scope>
    <source>
        <strain evidence="1">MA453B</strain>
    </source>
</reference>
<evidence type="ECO:0000313" key="1">
    <source>
        <dbReference type="EMBL" id="CAG8707065.1"/>
    </source>
</evidence>
<proteinExistence type="predicted"/>
<organism evidence="1 2">
    <name type="scientific">Dentiscutata erythropus</name>
    <dbReference type="NCBI Taxonomy" id="1348616"/>
    <lineage>
        <taxon>Eukaryota</taxon>
        <taxon>Fungi</taxon>
        <taxon>Fungi incertae sedis</taxon>
        <taxon>Mucoromycota</taxon>
        <taxon>Glomeromycotina</taxon>
        <taxon>Glomeromycetes</taxon>
        <taxon>Diversisporales</taxon>
        <taxon>Gigasporaceae</taxon>
        <taxon>Dentiscutata</taxon>
    </lineage>
</organism>